<dbReference type="InterPro" id="IPR007527">
    <property type="entry name" value="Znf_SWIM"/>
</dbReference>
<sequence length="586" mass="66761">MSRLVPYRSKLPALVKSRIEQTLCTTMYLVQTSGPTSFVVQEQHNDRKFKIYIGSIQSCSCGDPEICIHILFVMLKVLRVPQEMPILWQKSLIDSEIDLVLRGEYKHKAGCNHTSHIFLKKKTIESILSTESENVERHDIVQGEVCAICQEEMLATEPLTFCRKGCGNNFHIECMRVFGESRKQSKESIICPLCRKDWGQHSLTELRKEENKANRKSNVHKNTCCKKCATKPIRVQLYRCVRCKNVNLCERCYKSTVHPKHHFVTKTNVADPWDPAYRNCQPRKSNRESVSRLQGREISTNDYELLLQLDSHELDTLHHYLVSILPGKQISAEDAKRYLPVNEACSICQLALRSSTILREAVCGHTFHEGCVSRLFLVKEYECPQPGCGVQLFPGLAMKRKHLNKSEAIASKDLIQDLAICIGPSNNVWKVSEPQTQLHLLIHDLNGLNNENRNVTLPEIRPISVGSSDQKLSSMGKQGKKKCLMLPKMIGRREEIKSNPLSLIVTGHNNNLMSDCTMDTMEKPNFTNIVMKSKSVNNKQKEGKLQRLTHSPAIQFNAIPLSNQDSHLQVENQRIKSVLRAKEESR</sequence>
<protein>
    <submittedName>
        <fullName evidence="11">Uncharacterized protein AlNc14C21G2161</fullName>
    </submittedName>
</protein>
<dbReference type="InterPro" id="IPR013083">
    <property type="entry name" value="Znf_RING/FYVE/PHD"/>
</dbReference>
<keyword evidence="4 6" id="KW-0863">Zinc-finger</keyword>
<feature type="domain" description="RING-type" evidence="8">
    <location>
        <begin position="146"/>
        <end position="195"/>
    </location>
</feature>
<dbReference type="PROSITE" id="PS50089">
    <property type="entry name" value="ZF_RING_2"/>
    <property type="match status" value="2"/>
</dbReference>
<keyword evidence="2" id="KW-0479">Metal-binding</keyword>
<evidence type="ECO:0000259" key="9">
    <source>
        <dbReference type="PROSITE" id="PS50135"/>
    </source>
</evidence>
<dbReference type="SMART" id="SM00184">
    <property type="entry name" value="RING"/>
    <property type="match status" value="2"/>
</dbReference>
<dbReference type="InterPro" id="IPR019787">
    <property type="entry name" value="Znf_PHD-finger"/>
</dbReference>
<organism evidence="11">
    <name type="scientific">Albugo laibachii Nc14</name>
    <dbReference type="NCBI Taxonomy" id="890382"/>
    <lineage>
        <taxon>Eukaryota</taxon>
        <taxon>Sar</taxon>
        <taxon>Stramenopiles</taxon>
        <taxon>Oomycota</taxon>
        <taxon>Peronosporomycetes</taxon>
        <taxon>Albuginales</taxon>
        <taxon>Albuginaceae</taxon>
        <taxon>Albugo</taxon>
    </lineage>
</organism>
<keyword evidence="3" id="KW-0677">Repeat</keyword>
<dbReference type="EMBL" id="FR824066">
    <property type="protein sequence ID" value="CCA16387.1"/>
    <property type="molecule type" value="Genomic_DNA"/>
</dbReference>
<dbReference type="CDD" id="cd16494">
    <property type="entry name" value="RING-CH-C4HC3_ZSWM2"/>
    <property type="match status" value="1"/>
</dbReference>
<dbReference type="Pfam" id="PF17120">
    <property type="entry name" value="zf-RING_16"/>
    <property type="match status" value="1"/>
</dbReference>
<dbReference type="SMART" id="SM00291">
    <property type="entry name" value="ZnF_ZZ"/>
    <property type="match status" value="1"/>
</dbReference>
<dbReference type="InterPro" id="IPR039903">
    <property type="entry name" value="Zswim2"/>
</dbReference>
<dbReference type="CDD" id="cd16448">
    <property type="entry name" value="RING-H2"/>
    <property type="match status" value="1"/>
</dbReference>
<dbReference type="HOGENOM" id="CLU_029121_1_0_1"/>
<dbReference type="InterPro" id="IPR049566">
    <property type="entry name" value="WDR59_RTC1-like_RING_Znf"/>
</dbReference>
<dbReference type="PANTHER" id="PTHR21540:SF3">
    <property type="entry name" value="E3 UBIQUITIN-PROTEIN LIGASE ZSWIM2"/>
    <property type="match status" value="1"/>
</dbReference>
<dbReference type="InterPro" id="IPR043145">
    <property type="entry name" value="Znf_ZZ_sf"/>
</dbReference>
<dbReference type="InterPro" id="IPR001965">
    <property type="entry name" value="Znf_PHD"/>
</dbReference>
<dbReference type="InterPro" id="IPR000433">
    <property type="entry name" value="Znf_ZZ"/>
</dbReference>
<dbReference type="Pfam" id="PF00569">
    <property type="entry name" value="ZZ"/>
    <property type="match status" value="1"/>
</dbReference>
<evidence type="ECO:0000259" key="10">
    <source>
        <dbReference type="PROSITE" id="PS50966"/>
    </source>
</evidence>
<dbReference type="Gene3D" id="3.30.40.10">
    <property type="entry name" value="Zinc/RING finger domain, C3HC4 (zinc finger)"/>
    <property type="match status" value="2"/>
</dbReference>
<evidence type="ECO:0000256" key="3">
    <source>
        <dbReference type="ARBA" id="ARBA00022737"/>
    </source>
</evidence>
<feature type="domain" description="RING-type" evidence="8">
    <location>
        <begin position="345"/>
        <end position="384"/>
    </location>
</feature>
<dbReference type="AlphaFoldDB" id="F0W5J6"/>
<dbReference type="GO" id="GO:0061630">
    <property type="term" value="F:ubiquitin protein ligase activity"/>
    <property type="evidence" value="ECO:0007669"/>
    <property type="project" value="InterPro"/>
</dbReference>
<evidence type="ECO:0000256" key="4">
    <source>
        <dbReference type="ARBA" id="ARBA00022771"/>
    </source>
</evidence>
<dbReference type="PROSITE" id="PS50966">
    <property type="entry name" value="ZF_SWIM"/>
    <property type="match status" value="1"/>
</dbReference>
<dbReference type="SUPFAM" id="SSF57850">
    <property type="entry name" value="RING/U-box"/>
    <property type="match status" value="3"/>
</dbReference>
<dbReference type="Pfam" id="PF13639">
    <property type="entry name" value="zf-RING_2"/>
    <property type="match status" value="1"/>
</dbReference>
<evidence type="ECO:0000313" key="11">
    <source>
        <dbReference type="EMBL" id="CCA16387.1"/>
    </source>
</evidence>
<dbReference type="GO" id="GO:0008270">
    <property type="term" value="F:zinc ion binding"/>
    <property type="evidence" value="ECO:0007669"/>
    <property type="project" value="UniProtKB-KW"/>
</dbReference>
<evidence type="ECO:0000259" key="8">
    <source>
        <dbReference type="PROSITE" id="PS50089"/>
    </source>
</evidence>
<name>F0W5J6_9STRA</name>
<evidence type="ECO:0000259" key="7">
    <source>
        <dbReference type="PROSITE" id="PS50016"/>
    </source>
</evidence>
<dbReference type="PROSITE" id="PS50016">
    <property type="entry name" value="ZF_PHD_2"/>
    <property type="match status" value="1"/>
</dbReference>
<keyword evidence="1" id="KW-0853">WD repeat</keyword>
<dbReference type="PROSITE" id="PS50135">
    <property type="entry name" value="ZF_ZZ_2"/>
    <property type="match status" value="1"/>
</dbReference>
<evidence type="ECO:0000256" key="6">
    <source>
        <dbReference type="PROSITE-ProRule" id="PRU00228"/>
    </source>
</evidence>
<keyword evidence="5" id="KW-0862">Zinc</keyword>
<evidence type="ECO:0000256" key="5">
    <source>
        <dbReference type="ARBA" id="ARBA00022833"/>
    </source>
</evidence>
<dbReference type="SMART" id="SM00249">
    <property type="entry name" value="PHD"/>
    <property type="match status" value="1"/>
</dbReference>
<reference evidence="11" key="2">
    <citation type="submission" date="2011-02" db="EMBL/GenBank/DDBJ databases">
        <authorList>
            <person name="MacLean D."/>
        </authorList>
    </citation>
    <scope>NUCLEOTIDE SEQUENCE</scope>
</reference>
<feature type="domain" description="SWIM-type" evidence="10">
    <location>
        <begin position="49"/>
        <end position="78"/>
    </location>
</feature>
<dbReference type="InterPro" id="IPR001841">
    <property type="entry name" value="Znf_RING"/>
</dbReference>
<evidence type="ECO:0000256" key="2">
    <source>
        <dbReference type="ARBA" id="ARBA00022723"/>
    </source>
</evidence>
<reference evidence="11" key="1">
    <citation type="journal article" date="2011" name="PLoS Biol.">
        <title>Gene gain and loss during evolution of obligate parasitism in the white rust pathogen of Arabidopsis thaliana.</title>
        <authorList>
            <person name="Kemen E."/>
            <person name="Gardiner A."/>
            <person name="Schultz-Larsen T."/>
            <person name="Kemen A.C."/>
            <person name="Balmuth A.L."/>
            <person name="Robert-Seilaniantz A."/>
            <person name="Bailey K."/>
            <person name="Holub E."/>
            <person name="Studholme D.J."/>
            <person name="Maclean D."/>
            <person name="Jones J.D."/>
        </authorList>
    </citation>
    <scope>NUCLEOTIDE SEQUENCE</scope>
</reference>
<accession>F0W5J6</accession>
<proteinExistence type="predicted"/>
<evidence type="ECO:0000256" key="1">
    <source>
        <dbReference type="ARBA" id="ARBA00022574"/>
    </source>
</evidence>
<feature type="domain" description="ZZ-type" evidence="9">
    <location>
        <begin position="220"/>
        <end position="272"/>
    </location>
</feature>
<dbReference type="PANTHER" id="PTHR21540">
    <property type="entry name" value="RING FINGER AND SWIM DOMAIN-CONTAINING PROTEIN 2"/>
    <property type="match status" value="1"/>
</dbReference>
<gene>
    <name evidence="11" type="primary">AlNc14C21G2161</name>
    <name evidence="11" type="ORF">ALNC14_025300</name>
</gene>
<dbReference type="Gene3D" id="3.30.60.90">
    <property type="match status" value="1"/>
</dbReference>
<feature type="domain" description="PHD-type" evidence="7">
    <location>
        <begin position="143"/>
        <end position="197"/>
    </location>
</feature>